<sequence>MIGTPFVSSSTMGKELRCCISERQVIFMNFLLVRSGVASNVFSRIQSRRFLVSDAFGH</sequence>
<accession>A0A485LYV1</accession>
<gene>
    <name evidence="1" type="ORF">SCFA_20063</name>
</gene>
<proteinExistence type="predicted"/>
<organism evidence="1">
    <name type="scientific">anaerobic digester metagenome</name>
    <dbReference type="NCBI Taxonomy" id="1263854"/>
    <lineage>
        <taxon>unclassified sequences</taxon>
        <taxon>metagenomes</taxon>
        <taxon>ecological metagenomes</taxon>
    </lineage>
</organism>
<evidence type="ECO:0000313" key="1">
    <source>
        <dbReference type="EMBL" id="VFU13600.1"/>
    </source>
</evidence>
<name>A0A485LYV1_9ZZZZ</name>
<reference evidence="1" key="1">
    <citation type="submission" date="2019-03" db="EMBL/GenBank/DDBJ databases">
        <authorList>
            <person name="Hao L."/>
        </authorList>
    </citation>
    <scope>NUCLEOTIDE SEQUENCE</scope>
</reference>
<dbReference type="AlphaFoldDB" id="A0A485LYV1"/>
<protein>
    <submittedName>
        <fullName evidence="1">Uncharacterized protein</fullName>
    </submittedName>
</protein>
<dbReference type="EMBL" id="CAADRM010000081">
    <property type="protein sequence ID" value="VFU13600.1"/>
    <property type="molecule type" value="Genomic_DNA"/>
</dbReference>